<dbReference type="Proteomes" id="UP000181884">
    <property type="component" value="Unassembled WGS sequence"/>
</dbReference>
<protein>
    <submittedName>
        <fullName evidence="4">CAAX amino terminal protease</fullName>
    </submittedName>
</protein>
<dbReference type="PANTHER" id="PTHR36435:SF6">
    <property type="entry name" value="ABORTIVE INFECTION PROTEIN"/>
    <property type="match status" value="1"/>
</dbReference>
<proteinExistence type="inferred from homology"/>
<keyword evidence="2" id="KW-0472">Membrane</keyword>
<keyword evidence="4" id="KW-0645">Protease</keyword>
<dbReference type="STRING" id="214095.RU97_GL001658"/>
<keyword evidence="2" id="KW-0812">Transmembrane</keyword>
<evidence type="ECO:0000313" key="4">
    <source>
        <dbReference type="EMBL" id="OJG19040.1"/>
    </source>
</evidence>
<dbReference type="Pfam" id="PF02517">
    <property type="entry name" value="Rce1-like"/>
    <property type="match status" value="1"/>
</dbReference>
<evidence type="ECO:0000256" key="2">
    <source>
        <dbReference type="SAM" id="Phobius"/>
    </source>
</evidence>
<dbReference type="RefSeq" id="WP_067392859.1">
    <property type="nucleotide sequence ID" value="NZ_JXKH01000003.1"/>
</dbReference>
<feature type="transmembrane region" description="Helical" evidence="2">
    <location>
        <begin position="171"/>
        <end position="187"/>
    </location>
</feature>
<comment type="similarity">
    <text evidence="1">Belongs to the UPF0177 family.</text>
</comment>
<dbReference type="GO" id="GO:0006508">
    <property type="term" value="P:proteolysis"/>
    <property type="evidence" value="ECO:0007669"/>
    <property type="project" value="UniProtKB-KW"/>
</dbReference>
<dbReference type="InterPro" id="IPR052710">
    <property type="entry name" value="CAAX_protease"/>
</dbReference>
<feature type="transmembrane region" description="Helical" evidence="2">
    <location>
        <begin position="199"/>
        <end position="219"/>
    </location>
</feature>
<feature type="transmembrane region" description="Helical" evidence="2">
    <location>
        <begin position="149"/>
        <end position="165"/>
    </location>
</feature>
<keyword evidence="2" id="KW-1133">Transmembrane helix</keyword>
<keyword evidence="5" id="KW-1185">Reference proteome</keyword>
<gene>
    <name evidence="4" type="ORF">RU97_GL001658</name>
</gene>
<evidence type="ECO:0000259" key="3">
    <source>
        <dbReference type="Pfam" id="PF02517"/>
    </source>
</evidence>
<sequence>MSIRKYALATIGLFAFVQLAPLLYVHFVSSQTVYILIATLLYIIGALGMIWFYRGAEPVITEQAAKPLATPLIILIGLGFIIPSLLLQNVAFLIESQLFGAPVGSENTENIIQLILQNPAFIVATTIAGPIMEEFVFRRAILGWSAKKIGFLGGALLSSALFSLAHADGHFLVYFSLGLLFAGLYKWTGKVWTAMLTHCGMNALVVIAQLLVHAGVLQLPQ</sequence>
<dbReference type="PANTHER" id="PTHR36435">
    <property type="entry name" value="SLR1288 PROTEIN"/>
    <property type="match status" value="1"/>
</dbReference>
<name>A0A1L8RGZ5_9ENTE</name>
<feature type="transmembrane region" description="Helical" evidence="2">
    <location>
        <begin position="72"/>
        <end position="94"/>
    </location>
</feature>
<dbReference type="GO" id="GO:0004175">
    <property type="term" value="F:endopeptidase activity"/>
    <property type="evidence" value="ECO:0007669"/>
    <property type="project" value="UniProtKB-ARBA"/>
</dbReference>
<feature type="domain" description="CAAX prenyl protease 2/Lysostaphin resistance protein A-like" evidence="3">
    <location>
        <begin position="119"/>
        <end position="204"/>
    </location>
</feature>
<organism evidence="4 5">
    <name type="scientific">Enterococcus canis</name>
    <dbReference type="NCBI Taxonomy" id="214095"/>
    <lineage>
        <taxon>Bacteria</taxon>
        <taxon>Bacillati</taxon>
        <taxon>Bacillota</taxon>
        <taxon>Bacilli</taxon>
        <taxon>Lactobacillales</taxon>
        <taxon>Enterococcaceae</taxon>
        <taxon>Enterococcus</taxon>
    </lineage>
</organism>
<evidence type="ECO:0000256" key="1">
    <source>
        <dbReference type="ARBA" id="ARBA00009067"/>
    </source>
</evidence>
<reference evidence="4 5" key="1">
    <citation type="submission" date="2014-12" db="EMBL/GenBank/DDBJ databases">
        <title>Draft genome sequences of 29 type strains of Enterococci.</title>
        <authorList>
            <person name="Zhong Z."/>
            <person name="Sun Z."/>
            <person name="Liu W."/>
            <person name="Zhang W."/>
            <person name="Zhang H."/>
        </authorList>
    </citation>
    <scope>NUCLEOTIDE SEQUENCE [LARGE SCALE GENOMIC DNA]</scope>
    <source>
        <strain evidence="4 5">DSM 17029</strain>
    </source>
</reference>
<dbReference type="GO" id="GO:0080120">
    <property type="term" value="P:CAAX-box protein maturation"/>
    <property type="evidence" value="ECO:0007669"/>
    <property type="project" value="UniProtKB-ARBA"/>
</dbReference>
<dbReference type="AlphaFoldDB" id="A0A1L8RGZ5"/>
<dbReference type="EMBL" id="JXKH01000003">
    <property type="protein sequence ID" value="OJG19040.1"/>
    <property type="molecule type" value="Genomic_DNA"/>
</dbReference>
<comment type="caution">
    <text evidence="4">The sequence shown here is derived from an EMBL/GenBank/DDBJ whole genome shotgun (WGS) entry which is preliminary data.</text>
</comment>
<accession>A0A1L8RGZ5</accession>
<evidence type="ECO:0000313" key="5">
    <source>
        <dbReference type="Proteomes" id="UP000181884"/>
    </source>
</evidence>
<feature type="transmembrane region" description="Helical" evidence="2">
    <location>
        <begin position="7"/>
        <end position="27"/>
    </location>
</feature>
<keyword evidence="4" id="KW-0378">Hydrolase</keyword>
<feature type="transmembrane region" description="Helical" evidence="2">
    <location>
        <begin position="33"/>
        <end position="52"/>
    </location>
</feature>
<dbReference type="InterPro" id="IPR003675">
    <property type="entry name" value="Rce1/LyrA-like_dom"/>
</dbReference>
<feature type="transmembrane region" description="Helical" evidence="2">
    <location>
        <begin position="114"/>
        <end position="137"/>
    </location>
</feature>